<dbReference type="PANTHER" id="PTHR30435:SF1">
    <property type="entry name" value="FLAGELLAR HOOK PROTEIN FLGE"/>
    <property type="match status" value="1"/>
</dbReference>
<dbReference type="Pfam" id="PF22692">
    <property type="entry name" value="LlgE_F_G_D1"/>
    <property type="match status" value="1"/>
</dbReference>
<dbReference type="InterPro" id="IPR053967">
    <property type="entry name" value="LlgE_F_G-like_D1"/>
</dbReference>
<evidence type="ECO:0000256" key="3">
    <source>
        <dbReference type="ARBA" id="ARBA00023143"/>
    </source>
</evidence>
<dbReference type="InterPro" id="IPR001444">
    <property type="entry name" value="Flag_bb_rod_N"/>
</dbReference>
<dbReference type="SUPFAM" id="SSF117143">
    <property type="entry name" value="Flagellar hook protein flgE"/>
    <property type="match status" value="1"/>
</dbReference>
<keyword evidence="9" id="KW-1185">Reference proteome</keyword>
<dbReference type="RefSeq" id="WP_221030033.1">
    <property type="nucleotide sequence ID" value="NZ_CP139781.1"/>
</dbReference>
<evidence type="ECO:0000256" key="4">
    <source>
        <dbReference type="RuleBase" id="RU362116"/>
    </source>
</evidence>
<dbReference type="NCBIfam" id="TIGR03506">
    <property type="entry name" value="FlgEFG_subfam"/>
    <property type="match status" value="2"/>
</dbReference>
<dbReference type="InterPro" id="IPR037925">
    <property type="entry name" value="FlgE/F/G-like"/>
</dbReference>
<comment type="subcellular location">
    <subcellularLocation>
        <location evidence="1 4">Bacterial flagellum basal body</location>
    </subcellularLocation>
</comment>
<evidence type="ECO:0000259" key="7">
    <source>
        <dbReference type="Pfam" id="PF22692"/>
    </source>
</evidence>
<keyword evidence="8" id="KW-0282">Flagellum</keyword>
<dbReference type="Pfam" id="PF06429">
    <property type="entry name" value="Flg_bbr_C"/>
    <property type="match status" value="1"/>
</dbReference>
<sequence length="290" mass="29744">MSLIGTLTSGVSAMRSFTKGLEVIGNNISNVNTTGYKASSASFADSFSNTIRGSAPSSGTSSNTSAVQVGTGVRVAGINSRFTQGALTTTGSETDLGISGAGFFVVENPVDGEQFATRAGNFRTDDQGYLVSSQGYRVQGLTGGSAGVAPATLGDVIIGSNPPAGETLKSFSIDKLGNVVEFYSDGSSATTNRILLQNYNDPSALQKQGDNLFNGFAAAGIIGNNPMDGTTNGPGEGGLGSIQSGTLELSNVDLTEEFANMITAQRSFQASSRLVTVSDTVLEDIVNLKR</sequence>
<proteinExistence type="inferred from homology"/>
<feature type="domain" description="Flagellar hook protein FlgE/F/G-like D1" evidence="7">
    <location>
        <begin position="98"/>
        <end position="179"/>
    </location>
</feature>
<evidence type="ECO:0000313" key="8">
    <source>
        <dbReference type="EMBL" id="WRQ89275.1"/>
    </source>
</evidence>
<dbReference type="EMBL" id="CP139781">
    <property type="protein sequence ID" value="WRQ89275.1"/>
    <property type="molecule type" value="Genomic_DNA"/>
</dbReference>
<dbReference type="Proteomes" id="UP000738431">
    <property type="component" value="Chromosome"/>
</dbReference>
<accession>A0ABZ1CC90</accession>
<gene>
    <name evidence="8" type="ORF">K1X11_007635</name>
</gene>
<protein>
    <recommendedName>
        <fullName evidence="4">Flagellar hook protein FlgE</fullName>
    </recommendedName>
</protein>
<evidence type="ECO:0000313" key="9">
    <source>
        <dbReference type="Proteomes" id="UP000738431"/>
    </source>
</evidence>
<keyword evidence="8" id="KW-0966">Cell projection</keyword>
<keyword evidence="8" id="KW-0969">Cilium</keyword>
<evidence type="ECO:0000259" key="6">
    <source>
        <dbReference type="Pfam" id="PF06429"/>
    </source>
</evidence>
<comment type="function">
    <text evidence="4">A flexible structure which links the flagellar filament to the drive apparatus in the basal body.</text>
</comment>
<dbReference type="PANTHER" id="PTHR30435">
    <property type="entry name" value="FLAGELLAR PROTEIN"/>
    <property type="match status" value="1"/>
</dbReference>
<reference evidence="8 9" key="1">
    <citation type="submission" date="2023-12" db="EMBL/GenBank/DDBJ databases">
        <title>Description of an unclassified Opitutus bacterium of Verrucomicrobiota.</title>
        <authorList>
            <person name="Zhang D.-F."/>
        </authorList>
    </citation>
    <scope>NUCLEOTIDE SEQUENCE [LARGE SCALE GENOMIC DNA]</scope>
    <source>
        <strain evidence="8 9">WL0086</strain>
    </source>
</reference>
<evidence type="ECO:0000256" key="1">
    <source>
        <dbReference type="ARBA" id="ARBA00004117"/>
    </source>
</evidence>
<dbReference type="InterPro" id="IPR010930">
    <property type="entry name" value="Flg_bb/hook_C_dom"/>
</dbReference>
<keyword evidence="3 4" id="KW-0975">Bacterial flagellum</keyword>
<comment type="similarity">
    <text evidence="2 4">Belongs to the flagella basal body rod proteins family.</text>
</comment>
<feature type="domain" description="Flagellar basal-body/hook protein C-terminal" evidence="6">
    <location>
        <begin position="243"/>
        <end position="288"/>
    </location>
</feature>
<organism evidence="8 9">
    <name type="scientific">Actomonas aquatica</name>
    <dbReference type="NCBI Taxonomy" id="2866162"/>
    <lineage>
        <taxon>Bacteria</taxon>
        <taxon>Pseudomonadati</taxon>
        <taxon>Verrucomicrobiota</taxon>
        <taxon>Opitutia</taxon>
        <taxon>Opitutales</taxon>
        <taxon>Opitutaceae</taxon>
        <taxon>Actomonas</taxon>
    </lineage>
</organism>
<evidence type="ECO:0000256" key="2">
    <source>
        <dbReference type="ARBA" id="ARBA00009677"/>
    </source>
</evidence>
<evidence type="ECO:0000259" key="5">
    <source>
        <dbReference type="Pfam" id="PF00460"/>
    </source>
</evidence>
<feature type="domain" description="Flagellar basal body rod protein N-terminal" evidence="5">
    <location>
        <begin position="9"/>
        <end position="37"/>
    </location>
</feature>
<dbReference type="InterPro" id="IPR020013">
    <property type="entry name" value="Flagellar_FlgE/F/G"/>
</dbReference>
<dbReference type="Pfam" id="PF00460">
    <property type="entry name" value="Flg_bb_rod"/>
    <property type="match status" value="1"/>
</dbReference>
<name>A0ABZ1CC90_9BACT</name>